<dbReference type="PANTHER" id="PTHR23507:SF1">
    <property type="entry name" value="FI18259P1-RELATED"/>
    <property type="match status" value="1"/>
</dbReference>
<dbReference type="PROSITE" id="PS50850">
    <property type="entry name" value="MFS"/>
    <property type="match status" value="1"/>
</dbReference>
<evidence type="ECO:0000313" key="8">
    <source>
        <dbReference type="EMBL" id="KAJ5175001.1"/>
    </source>
</evidence>
<dbReference type="SUPFAM" id="SSF103473">
    <property type="entry name" value="MFS general substrate transporter"/>
    <property type="match status" value="1"/>
</dbReference>
<dbReference type="Proteomes" id="UP001149163">
    <property type="component" value="Unassembled WGS sequence"/>
</dbReference>
<proteinExistence type="predicted"/>
<feature type="transmembrane region" description="Helical" evidence="6">
    <location>
        <begin position="43"/>
        <end position="63"/>
    </location>
</feature>
<keyword evidence="4 6" id="KW-0472">Membrane</keyword>
<feature type="transmembrane region" description="Helical" evidence="6">
    <location>
        <begin position="345"/>
        <end position="368"/>
    </location>
</feature>
<name>A0A9W9IIQ4_9EURO</name>
<dbReference type="GO" id="GO:0016020">
    <property type="term" value="C:membrane"/>
    <property type="evidence" value="ECO:0007669"/>
    <property type="project" value="UniProtKB-SubCell"/>
</dbReference>
<feature type="transmembrane region" description="Helical" evidence="6">
    <location>
        <begin position="380"/>
        <end position="400"/>
    </location>
</feature>
<dbReference type="PANTHER" id="PTHR23507">
    <property type="entry name" value="ZGC:174356"/>
    <property type="match status" value="1"/>
</dbReference>
<feature type="compositionally biased region" description="Low complexity" evidence="5">
    <location>
        <begin position="15"/>
        <end position="26"/>
    </location>
</feature>
<feature type="transmembrane region" description="Helical" evidence="6">
    <location>
        <begin position="149"/>
        <end position="169"/>
    </location>
</feature>
<evidence type="ECO:0000313" key="9">
    <source>
        <dbReference type="Proteomes" id="UP001149163"/>
    </source>
</evidence>
<feature type="region of interest" description="Disordered" evidence="5">
    <location>
        <begin position="1"/>
        <end position="33"/>
    </location>
</feature>
<evidence type="ECO:0000256" key="4">
    <source>
        <dbReference type="ARBA" id="ARBA00023136"/>
    </source>
</evidence>
<keyword evidence="2 6" id="KW-0812">Transmembrane</keyword>
<evidence type="ECO:0000256" key="1">
    <source>
        <dbReference type="ARBA" id="ARBA00004141"/>
    </source>
</evidence>
<dbReference type="RefSeq" id="XP_056546609.1">
    <property type="nucleotide sequence ID" value="XM_056683003.1"/>
</dbReference>
<evidence type="ECO:0000259" key="7">
    <source>
        <dbReference type="PROSITE" id="PS50850"/>
    </source>
</evidence>
<keyword evidence="9" id="KW-1185">Reference proteome</keyword>
<accession>A0A9W9IIQ4</accession>
<keyword evidence="3 6" id="KW-1133">Transmembrane helix</keyword>
<evidence type="ECO:0000256" key="3">
    <source>
        <dbReference type="ARBA" id="ARBA00022989"/>
    </source>
</evidence>
<protein>
    <recommendedName>
        <fullName evidence="7">Major facilitator superfamily (MFS) profile domain-containing protein</fullName>
    </recommendedName>
</protein>
<dbReference type="GO" id="GO:0022857">
    <property type="term" value="F:transmembrane transporter activity"/>
    <property type="evidence" value="ECO:0007669"/>
    <property type="project" value="InterPro"/>
</dbReference>
<evidence type="ECO:0000256" key="2">
    <source>
        <dbReference type="ARBA" id="ARBA00022692"/>
    </source>
</evidence>
<dbReference type="Gene3D" id="1.20.1250.20">
    <property type="entry name" value="MFS general substrate transporter like domains"/>
    <property type="match status" value="1"/>
</dbReference>
<dbReference type="AlphaFoldDB" id="A0A9W9IIQ4"/>
<dbReference type="InterPro" id="IPR036259">
    <property type="entry name" value="MFS_trans_sf"/>
</dbReference>
<comment type="caution">
    <text evidence="8">The sequence shown here is derived from an EMBL/GenBank/DDBJ whole genome shotgun (WGS) entry which is preliminary data.</text>
</comment>
<organism evidence="8 9">
    <name type="scientific">Penicillium canariense</name>
    <dbReference type="NCBI Taxonomy" id="189055"/>
    <lineage>
        <taxon>Eukaryota</taxon>
        <taxon>Fungi</taxon>
        <taxon>Dikarya</taxon>
        <taxon>Ascomycota</taxon>
        <taxon>Pezizomycotina</taxon>
        <taxon>Eurotiomycetes</taxon>
        <taxon>Eurotiomycetidae</taxon>
        <taxon>Eurotiales</taxon>
        <taxon>Aspergillaceae</taxon>
        <taxon>Penicillium</taxon>
    </lineage>
</organism>
<gene>
    <name evidence="8" type="ORF">N7482_000878</name>
</gene>
<comment type="subcellular location">
    <subcellularLocation>
        <location evidence="1">Membrane</location>
        <topology evidence="1">Multi-pass membrane protein</topology>
    </subcellularLocation>
</comment>
<reference evidence="8" key="1">
    <citation type="submission" date="2022-11" db="EMBL/GenBank/DDBJ databases">
        <authorList>
            <person name="Petersen C."/>
        </authorList>
    </citation>
    <scope>NUCLEOTIDE SEQUENCE</scope>
    <source>
        <strain evidence="8">IBT 26290</strain>
    </source>
</reference>
<dbReference type="InterPro" id="IPR020846">
    <property type="entry name" value="MFS_dom"/>
</dbReference>
<evidence type="ECO:0000256" key="5">
    <source>
        <dbReference type="SAM" id="MobiDB-lite"/>
    </source>
</evidence>
<evidence type="ECO:0000256" key="6">
    <source>
        <dbReference type="SAM" id="Phobius"/>
    </source>
</evidence>
<sequence>MMADPEETEATPLLQAASSANSSQASGDRQGEGSGHEANLAKYTFYVALIVLFLINAGTAIAVPPTTSVLQDVICERYYARQTGTLLASVSERDCKAEPIQTSLAMVKGLAGMDKSGPPSRCFLLEAAAYSGSVFGYLASSTIMDNSLWTPVCLGLGLIFTSFCLVLPVPEQRPLAAESDQQEVNQPLSTNDAPKSIQRTLRPVMILLKEQSSLVVLLLGLLLRSLGVSVMSLLIIYASQVFNWSFSRSGYLVSLDSTTHLVVLLLLPTVDRLLLSRRGPAEVSTHFALARSSVLLSALGCAGMAVSSSPSLLAISILLYGLGGGYGQSLRYILTVSTPEEHRAITYSVYAIMETLGTLVGSLLWPLVYQIGLNLAGPWVGLPFVTSAGLFGVVFLTLAVGR</sequence>
<feature type="domain" description="Major facilitator superfamily (MFS) profile" evidence="7">
    <location>
        <begin position="213"/>
        <end position="402"/>
    </location>
</feature>
<reference evidence="8" key="2">
    <citation type="journal article" date="2023" name="IMA Fungus">
        <title>Comparative genomic study of the Penicillium genus elucidates a diverse pangenome and 15 lateral gene transfer events.</title>
        <authorList>
            <person name="Petersen C."/>
            <person name="Sorensen T."/>
            <person name="Nielsen M.R."/>
            <person name="Sondergaard T.E."/>
            <person name="Sorensen J.L."/>
            <person name="Fitzpatrick D.A."/>
            <person name="Frisvad J.C."/>
            <person name="Nielsen K.L."/>
        </authorList>
    </citation>
    <scope>NUCLEOTIDE SEQUENCE</scope>
    <source>
        <strain evidence="8">IBT 26290</strain>
    </source>
</reference>
<dbReference type="EMBL" id="JAPQKN010000001">
    <property type="protein sequence ID" value="KAJ5175001.1"/>
    <property type="molecule type" value="Genomic_DNA"/>
</dbReference>
<dbReference type="OrthoDB" id="194139at2759"/>
<feature type="transmembrane region" description="Helical" evidence="6">
    <location>
        <begin position="312"/>
        <end position="333"/>
    </location>
</feature>
<dbReference type="GeneID" id="81422179"/>
<feature type="transmembrane region" description="Helical" evidence="6">
    <location>
        <begin position="214"/>
        <end position="238"/>
    </location>
</feature>